<reference evidence="1 2" key="1">
    <citation type="submission" date="2018-04" db="EMBL/GenBank/DDBJ databases">
        <title>Genomic Encyclopedia of Archaeal and Bacterial Type Strains, Phase II (KMG-II): from individual species to whole genera.</title>
        <authorList>
            <person name="Goeker M."/>
        </authorList>
    </citation>
    <scope>NUCLEOTIDE SEQUENCE [LARGE SCALE GENOMIC DNA]</scope>
    <source>
        <strain evidence="1 2">DSM 100434</strain>
    </source>
</reference>
<dbReference type="EMBL" id="QAOH01000009">
    <property type="protein sequence ID" value="PTQ70794.1"/>
    <property type="molecule type" value="Genomic_DNA"/>
</dbReference>
<dbReference type="OrthoDB" id="7865311at2"/>
<gene>
    <name evidence="1" type="ORF">C8N42_109123</name>
</gene>
<accession>A0A2T5HGV4</accession>
<comment type="caution">
    <text evidence="1">The sequence shown here is derived from an EMBL/GenBank/DDBJ whole genome shotgun (WGS) entry which is preliminary data.</text>
</comment>
<protein>
    <submittedName>
        <fullName evidence="1">Uncharacterized protein</fullName>
    </submittedName>
</protein>
<dbReference type="PROSITE" id="PS51257">
    <property type="entry name" value="PROKAR_LIPOPROTEIN"/>
    <property type="match status" value="1"/>
</dbReference>
<sequence length="353" mass="37505">MRGALLCSVALLSACQMTVPGVVSDPPVSQDDVPASEVPADQLAQAFAEAAVLAKAGKNVEDKGLFAFLIPASKPEPSPLAGSDIEVVETSEAESGVALLVSKNAPAAANGITAQTTKVKTAGLGGVFGFLKPKDREAQEVELAAVPLEGEGFTARPETHGVESEVSPEVEAETPVAPHKPLFGFLKPQAAEGPVPTVKPGEVLPFGEVGVACEVKSMGRKVDQFPREGRPIWQLYDSDPESTAPRSQFITGFSDGCVRQVTAALVMFGEAALHEVLRYSGDTDRDWTKADKTYETIKRQTCGVGRGERCPEGKIGALERQVAFVSVYPEYGAEEDWLELLLHDGTLVSEEMR</sequence>
<organism evidence="1 2">
    <name type="scientific">Celeribacter persicus</name>
    <dbReference type="NCBI Taxonomy" id="1651082"/>
    <lineage>
        <taxon>Bacteria</taxon>
        <taxon>Pseudomonadati</taxon>
        <taxon>Pseudomonadota</taxon>
        <taxon>Alphaproteobacteria</taxon>
        <taxon>Rhodobacterales</taxon>
        <taxon>Roseobacteraceae</taxon>
        <taxon>Celeribacter</taxon>
    </lineage>
</organism>
<proteinExistence type="predicted"/>
<dbReference type="RefSeq" id="WP_107817009.1">
    <property type="nucleotide sequence ID" value="NZ_QAOH01000009.1"/>
</dbReference>
<keyword evidence="2" id="KW-1185">Reference proteome</keyword>
<dbReference type="Proteomes" id="UP000244077">
    <property type="component" value="Unassembled WGS sequence"/>
</dbReference>
<evidence type="ECO:0000313" key="2">
    <source>
        <dbReference type="Proteomes" id="UP000244077"/>
    </source>
</evidence>
<evidence type="ECO:0000313" key="1">
    <source>
        <dbReference type="EMBL" id="PTQ70794.1"/>
    </source>
</evidence>
<dbReference type="AlphaFoldDB" id="A0A2T5HGV4"/>
<name>A0A2T5HGV4_9RHOB</name>